<dbReference type="GO" id="GO:0003677">
    <property type="term" value="F:DNA binding"/>
    <property type="evidence" value="ECO:0007669"/>
    <property type="project" value="InterPro"/>
</dbReference>
<feature type="non-terminal residue" evidence="1">
    <location>
        <position position="233"/>
    </location>
</feature>
<organism evidence="1">
    <name type="scientific">marine sediment metagenome</name>
    <dbReference type="NCBI Taxonomy" id="412755"/>
    <lineage>
        <taxon>unclassified sequences</taxon>
        <taxon>metagenomes</taxon>
        <taxon>ecological metagenomes</taxon>
    </lineage>
</organism>
<comment type="caution">
    <text evidence="1">The sequence shown here is derived from an EMBL/GenBank/DDBJ whole genome shotgun (WGS) entry which is preliminary data.</text>
</comment>
<evidence type="ECO:0000313" key="1">
    <source>
        <dbReference type="EMBL" id="GAI74334.1"/>
    </source>
</evidence>
<proteinExistence type="predicted"/>
<protein>
    <submittedName>
        <fullName evidence="1">Uncharacterized protein</fullName>
    </submittedName>
</protein>
<dbReference type="AlphaFoldDB" id="X1T2R4"/>
<reference evidence="1" key="1">
    <citation type="journal article" date="2014" name="Front. Microbiol.">
        <title>High frequency of phylogenetically diverse reductive dehalogenase-homologous genes in deep subseafloor sedimentary metagenomes.</title>
        <authorList>
            <person name="Kawai M."/>
            <person name="Futagami T."/>
            <person name="Toyoda A."/>
            <person name="Takaki Y."/>
            <person name="Nishi S."/>
            <person name="Hori S."/>
            <person name="Arai W."/>
            <person name="Tsubouchi T."/>
            <person name="Morono Y."/>
            <person name="Uchiyama I."/>
            <person name="Ito T."/>
            <person name="Fujiyama A."/>
            <person name="Inagaki F."/>
            <person name="Takami H."/>
        </authorList>
    </citation>
    <scope>NUCLEOTIDE SEQUENCE</scope>
    <source>
        <strain evidence="1">Expedition CK06-06</strain>
    </source>
</reference>
<dbReference type="Pfam" id="PF03837">
    <property type="entry name" value="RecT"/>
    <property type="match status" value="1"/>
</dbReference>
<name>X1T2R4_9ZZZZ</name>
<accession>X1T2R4</accession>
<gene>
    <name evidence="1" type="ORF">S12H4_15825</name>
</gene>
<sequence length="233" mass="26604">MPIYEDETTTREALFELRKRNLCQVCGGKLDVFLDADKGKAFLACRNDFSHQGIERKYEPTPFEREGYGAFNIPTRREMMEQELGSERATKLIKYEGVVSLSKADAMEILQTIWPEAPELEVLKAAMICHHYGLNPLMKHVFLIPFKRRQKGIVVGEDWVTVLGIKATRLIAHRCGDFSYLGDTPRIMTEEEQKRIFGEVDNTKVLAITKLKDTKGNEAPGYGSWPKDEQPYG</sequence>
<dbReference type="GO" id="GO:0006259">
    <property type="term" value="P:DNA metabolic process"/>
    <property type="evidence" value="ECO:0007669"/>
    <property type="project" value="InterPro"/>
</dbReference>
<dbReference type="InterPro" id="IPR018330">
    <property type="entry name" value="RecT_fam"/>
</dbReference>
<dbReference type="EMBL" id="BARW01007624">
    <property type="protein sequence ID" value="GAI74334.1"/>
    <property type="molecule type" value="Genomic_DNA"/>
</dbReference>